<dbReference type="AlphaFoldDB" id="A0AAV7K5A8"/>
<evidence type="ECO:0000313" key="2">
    <source>
        <dbReference type="Proteomes" id="UP001165289"/>
    </source>
</evidence>
<gene>
    <name evidence="1" type="ORF">LOD99_1922</name>
</gene>
<dbReference type="SUPFAM" id="SSF63829">
    <property type="entry name" value="Calcium-dependent phosphotriesterase"/>
    <property type="match status" value="1"/>
</dbReference>
<dbReference type="EMBL" id="JAKMXF010000177">
    <property type="protein sequence ID" value="KAI6655780.1"/>
    <property type="molecule type" value="Genomic_DNA"/>
</dbReference>
<dbReference type="Proteomes" id="UP001165289">
    <property type="component" value="Unassembled WGS sequence"/>
</dbReference>
<reference evidence="1 2" key="1">
    <citation type="journal article" date="2023" name="BMC Biol.">
        <title>The compact genome of the sponge Oopsacas minuta (Hexactinellida) is lacking key metazoan core genes.</title>
        <authorList>
            <person name="Santini S."/>
            <person name="Schenkelaars Q."/>
            <person name="Jourda C."/>
            <person name="Duchesne M."/>
            <person name="Belahbib H."/>
            <person name="Rocher C."/>
            <person name="Selva M."/>
            <person name="Riesgo A."/>
            <person name="Vervoort M."/>
            <person name="Leys S.P."/>
            <person name="Kodjabachian L."/>
            <person name="Le Bivic A."/>
            <person name="Borchiellini C."/>
            <person name="Claverie J.M."/>
            <person name="Renard E."/>
        </authorList>
    </citation>
    <scope>NUCLEOTIDE SEQUENCE [LARGE SCALE GENOMIC DNA]</scope>
    <source>
        <strain evidence="1">SPO-2</strain>
    </source>
</reference>
<accession>A0AAV7K5A8</accession>
<evidence type="ECO:0000313" key="1">
    <source>
        <dbReference type="EMBL" id="KAI6655780.1"/>
    </source>
</evidence>
<protein>
    <submittedName>
        <fullName evidence="1">Uncharacterized protein</fullName>
    </submittedName>
</protein>
<dbReference type="Gene3D" id="2.120.10.30">
    <property type="entry name" value="TolB, C-terminal domain"/>
    <property type="match status" value="1"/>
</dbReference>
<keyword evidence="2" id="KW-1185">Reference proteome</keyword>
<sequence length="319" mass="36035">MGTLFSRTDDFPRVPIDPIKLDCSIISRPINFEDPRYLTHDPLSRSLYISNSLSGKSVLLPNNVDSEYVINYPTRFLPRLPRDHRYPNIDRHTLHTECLSSYNIILVSLSSTLLLCSLDGQLISVIQYVHPRRFSEVSLLAVCADSLDVIYLLYTVNYQGNVRGEIIEISCTFTSQERFAFGIDHIKVARDICKRKNKLFVLHESDRCILVFSIKDGILLSALVSGLASDLPNAVHIPMNLTVTSNNNIILSNWGDNTISFIDSKGNVIANINLSSGKIPYFKPSGLIFDEITRVLYCVVRGMHPQLLSIKLPDYMKKL</sequence>
<organism evidence="1 2">
    <name type="scientific">Oopsacas minuta</name>
    <dbReference type="NCBI Taxonomy" id="111878"/>
    <lineage>
        <taxon>Eukaryota</taxon>
        <taxon>Metazoa</taxon>
        <taxon>Porifera</taxon>
        <taxon>Hexactinellida</taxon>
        <taxon>Hexasterophora</taxon>
        <taxon>Lyssacinosida</taxon>
        <taxon>Leucopsacidae</taxon>
        <taxon>Oopsacas</taxon>
    </lineage>
</organism>
<name>A0AAV7K5A8_9METZ</name>
<comment type="caution">
    <text evidence="1">The sequence shown here is derived from an EMBL/GenBank/DDBJ whole genome shotgun (WGS) entry which is preliminary data.</text>
</comment>
<proteinExistence type="predicted"/>
<dbReference type="InterPro" id="IPR011042">
    <property type="entry name" value="6-blade_b-propeller_TolB-like"/>
</dbReference>